<name>A0ABX2XYJ3_9CELL</name>
<organism evidence="3 4">
    <name type="scientific">Oerskovia enterophila</name>
    <dbReference type="NCBI Taxonomy" id="43678"/>
    <lineage>
        <taxon>Bacteria</taxon>
        <taxon>Bacillati</taxon>
        <taxon>Actinomycetota</taxon>
        <taxon>Actinomycetes</taxon>
        <taxon>Micrococcales</taxon>
        <taxon>Cellulomonadaceae</taxon>
        <taxon>Oerskovia</taxon>
    </lineage>
</organism>
<dbReference type="RefSeq" id="WP_068627691.1">
    <property type="nucleotide sequence ID" value="NZ_MAQA01000081.1"/>
</dbReference>
<feature type="region of interest" description="Disordered" evidence="1">
    <location>
        <begin position="38"/>
        <end position="61"/>
    </location>
</feature>
<feature type="region of interest" description="Disordered" evidence="1">
    <location>
        <begin position="1"/>
        <end position="22"/>
    </location>
</feature>
<dbReference type="Pfam" id="PF18755">
    <property type="entry name" value="RAMA"/>
    <property type="match status" value="1"/>
</dbReference>
<dbReference type="EMBL" id="MAQA01000081">
    <property type="protein sequence ID" value="OCI29373.1"/>
    <property type="molecule type" value="Genomic_DNA"/>
</dbReference>
<dbReference type="Proteomes" id="UP000093412">
    <property type="component" value="Unassembled WGS sequence"/>
</dbReference>
<evidence type="ECO:0000259" key="2">
    <source>
        <dbReference type="Pfam" id="PF18755"/>
    </source>
</evidence>
<feature type="domain" description="RAMA" evidence="2">
    <location>
        <begin position="74"/>
        <end position="144"/>
    </location>
</feature>
<protein>
    <recommendedName>
        <fullName evidence="2">RAMA domain-containing protein</fullName>
    </recommendedName>
</protein>
<keyword evidence="4" id="KW-1185">Reference proteome</keyword>
<dbReference type="InterPro" id="IPR040843">
    <property type="entry name" value="RAMA"/>
</dbReference>
<comment type="caution">
    <text evidence="3">The sequence shown here is derived from an EMBL/GenBank/DDBJ whole genome shotgun (WGS) entry which is preliminary data.</text>
</comment>
<gene>
    <name evidence="3" type="ORF">OERS_39440</name>
</gene>
<evidence type="ECO:0000313" key="4">
    <source>
        <dbReference type="Proteomes" id="UP000093412"/>
    </source>
</evidence>
<accession>A0ABX2XYJ3</accession>
<proteinExistence type="predicted"/>
<sequence>MLTRESYQAEEPAYDPLSYQPPANVPVVDALSTIDPLGQDLVLSPPPTSASPLDDDPDDDPDLHALARAFGTPVSLVWSRPRRGQRFEAVLYPDGFIELNDGARFRHPDAAAVAVSGTATADGWSVWRLGDGGPTLTDAFREQYA</sequence>
<evidence type="ECO:0000313" key="3">
    <source>
        <dbReference type="EMBL" id="OCI29373.1"/>
    </source>
</evidence>
<evidence type="ECO:0000256" key="1">
    <source>
        <dbReference type="SAM" id="MobiDB-lite"/>
    </source>
</evidence>
<reference evidence="3 4" key="1">
    <citation type="submission" date="2016-06" db="EMBL/GenBank/DDBJ databases">
        <title>Genome sequence of Oerskovia enterophila DSM 43852.</title>
        <authorList>
            <person name="Poehlein A."/>
            <person name="Jag V."/>
            <person name="Bengelsdorf F.R."/>
            <person name="Daniel R."/>
            <person name="Duerre P."/>
        </authorList>
    </citation>
    <scope>NUCLEOTIDE SEQUENCE [LARGE SCALE GENOMIC DNA]</scope>
    <source>
        <strain evidence="3 4">DSM 43852</strain>
    </source>
</reference>